<dbReference type="Proteomes" id="UP000031516">
    <property type="component" value="Unassembled WGS sequence"/>
</dbReference>
<organism evidence="2 3">
    <name type="scientific">Kluyveromyces dobzhanskii CBS 2104</name>
    <dbReference type="NCBI Taxonomy" id="1427455"/>
    <lineage>
        <taxon>Eukaryota</taxon>
        <taxon>Fungi</taxon>
        <taxon>Dikarya</taxon>
        <taxon>Ascomycota</taxon>
        <taxon>Saccharomycotina</taxon>
        <taxon>Saccharomycetes</taxon>
        <taxon>Saccharomycetales</taxon>
        <taxon>Saccharomycetaceae</taxon>
        <taxon>Kluyveromyces</taxon>
    </lineage>
</organism>
<feature type="compositionally biased region" description="Polar residues" evidence="1">
    <location>
        <begin position="724"/>
        <end position="747"/>
    </location>
</feature>
<dbReference type="Pfam" id="PF22575">
    <property type="entry name" value="Vir1p"/>
    <property type="match status" value="3"/>
</dbReference>
<keyword evidence="3" id="KW-1185">Reference proteome</keyword>
<proteinExistence type="predicted"/>
<evidence type="ECO:0000256" key="1">
    <source>
        <dbReference type="SAM" id="MobiDB-lite"/>
    </source>
</evidence>
<gene>
    <name evidence="2" type="ORF">KLDO_g4580</name>
</gene>
<dbReference type="InterPro" id="IPR054776">
    <property type="entry name" value="VIR1_yeast"/>
</dbReference>
<dbReference type="GO" id="GO:0051321">
    <property type="term" value="P:meiotic cell cycle"/>
    <property type="evidence" value="ECO:0007669"/>
    <property type="project" value="InterPro"/>
</dbReference>
<name>A0A0A8LBU4_9SACH</name>
<feature type="region of interest" description="Disordered" evidence="1">
    <location>
        <begin position="722"/>
        <end position="747"/>
    </location>
</feature>
<dbReference type="AlphaFoldDB" id="A0A0A8LBU4"/>
<comment type="caution">
    <text evidence="2">The sequence shown here is derived from an EMBL/GenBank/DDBJ whole genome shotgun (WGS) entry which is preliminary data.</text>
</comment>
<sequence>MEMSGSSEECESVAGTQQNFKELFKALAAKELNHLHRVNIWYKVLGLLRIVGNEPICMGGVNCQSLLPRLLVSISLSDEVSEGVDLFASVFAYCSVNESLQVLIFQFIRTLDEDSAVRALFQKLCSLHVSDDDEVPGVYDVVYQLDAFETLDVEVLKFLSLNLGHVLVHSWIPSWKTWVASFRNNLKEFDTVHFLAKERILIKIVQPHELDLAIVNFQSYPKRWEVLCTNNMDAVKYFASKCAKRSLKHFKWLNKSFHESVITLHSKCIGNDSFKHGLYDTEEFHFQVIMEIIDHPELNLLEESHLLLLLRVTLGDIHEKSIVTNQIPQLHYTLGKLGTTLSFSSLINLLQYILSRYFLAVTECIQNGTNMETNLHWYKQLTNLSIPAWFDDFMPRIPPIARAIFGFDGSATETGQETDSFHENFETLFECLQLTLSLNEELLMFYGKAGIDPLDVNPILTTKNCSNVLKKTTSLHFTMYFVSIYTVQLLSQQLLKDVNTSRSILGPRKIRIGATRLFRHCVGLIEHIIDNHGNNGLYHFIKFASQVSIESLPLQEISRILLYHVFSETNDTWVLQLCLSNELSINGLLDYILLWNDGSGMYNPFFTKIFKQPQPNVSRKNVMLGDLIELLTERVKGPDVDIFPPSKPKSKFNTNATSFIPLESNTNLRTPKRVEHTPQYPIDASPNAYAFNTVSVEQRPSISSNMSAPFANYFTKIFTDDQQSRPQMTQNSSASPSVSSYGHGNSSKLVNTGKTYILGGHNRAVNNSRTKSVHVDEFEQF</sequence>
<dbReference type="GO" id="GO:0045944">
    <property type="term" value="P:positive regulation of transcription by RNA polymerase II"/>
    <property type="evidence" value="ECO:0007669"/>
    <property type="project" value="InterPro"/>
</dbReference>
<reference evidence="2 3" key="1">
    <citation type="submission" date="2014-03" db="EMBL/GenBank/DDBJ databases">
        <title>The genome of Kluyveromyces dobzhanskii.</title>
        <authorList>
            <person name="Nystedt B."/>
            <person name="Astrom S."/>
        </authorList>
    </citation>
    <scope>NUCLEOTIDE SEQUENCE [LARGE SCALE GENOMIC DNA]</scope>
    <source>
        <strain evidence="2 3">CBS 2104</strain>
    </source>
</reference>
<evidence type="ECO:0000313" key="3">
    <source>
        <dbReference type="Proteomes" id="UP000031516"/>
    </source>
</evidence>
<accession>A0A0A8LBU4</accession>
<protein>
    <submittedName>
        <fullName evidence="2">WGS project CCBQ000000000 data, contig 00058</fullName>
    </submittedName>
</protein>
<dbReference type="EMBL" id="CCBQ010000047">
    <property type="protein sequence ID" value="CDO96375.1"/>
    <property type="molecule type" value="Genomic_DNA"/>
</dbReference>
<evidence type="ECO:0000313" key="2">
    <source>
        <dbReference type="EMBL" id="CDO96375.1"/>
    </source>
</evidence>
<dbReference type="OrthoDB" id="4069217at2759"/>